<dbReference type="Proteomes" id="UP000703661">
    <property type="component" value="Unassembled WGS sequence"/>
</dbReference>
<evidence type="ECO:0000256" key="3">
    <source>
        <dbReference type="ARBA" id="ARBA00022729"/>
    </source>
</evidence>
<gene>
    <name evidence="8" type="ORF">BGZ80_001175</name>
</gene>
<protein>
    <recommendedName>
        <fullName evidence="7">L-type lectin-like domain-containing protein</fullName>
    </recommendedName>
</protein>
<dbReference type="PROSITE" id="PS51328">
    <property type="entry name" value="L_LECTIN_LIKE"/>
    <property type="match status" value="1"/>
</dbReference>
<reference evidence="8" key="1">
    <citation type="journal article" date="2020" name="Fungal Divers.">
        <title>Resolving the Mortierellaceae phylogeny through synthesis of multi-gene phylogenetics and phylogenomics.</title>
        <authorList>
            <person name="Vandepol N."/>
            <person name="Liber J."/>
            <person name="Desiro A."/>
            <person name="Na H."/>
            <person name="Kennedy M."/>
            <person name="Barry K."/>
            <person name="Grigoriev I.V."/>
            <person name="Miller A.N."/>
            <person name="O'Donnell K."/>
            <person name="Stajich J.E."/>
            <person name="Bonito G."/>
        </authorList>
    </citation>
    <scope>NUCLEOTIDE SEQUENCE</scope>
    <source>
        <strain evidence="8">NRRL 2769</strain>
    </source>
</reference>
<keyword evidence="5" id="KW-0472">Membrane</keyword>
<keyword evidence="3 6" id="KW-0732">Signal</keyword>
<evidence type="ECO:0000313" key="9">
    <source>
        <dbReference type="Proteomes" id="UP000703661"/>
    </source>
</evidence>
<evidence type="ECO:0000256" key="2">
    <source>
        <dbReference type="ARBA" id="ARBA00022692"/>
    </source>
</evidence>
<dbReference type="GO" id="GO:0000139">
    <property type="term" value="C:Golgi membrane"/>
    <property type="evidence" value="ECO:0007669"/>
    <property type="project" value="TreeGrafter"/>
</dbReference>
<dbReference type="InterPro" id="IPR005052">
    <property type="entry name" value="Lectin_leg"/>
</dbReference>
<feature type="domain" description="L-type lectin-like" evidence="7">
    <location>
        <begin position="40"/>
        <end position="256"/>
    </location>
</feature>
<keyword evidence="2" id="KW-0812">Transmembrane</keyword>
<comment type="caution">
    <text evidence="8">The sequence shown here is derived from an EMBL/GenBank/DDBJ whole genome shotgun (WGS) entry which is preliminary data.</text>
</comment>
<dbReference type="GO" id="GO:0005537">
    <property type="term" value="F:D-mannose binding"/>
    <property type="evidence" value="ECO:0007669"/>
    <property type="project" value="TreeGrafter"/>
</dbReference>
<evidence type="ECO:0000256" key="6">
    <source>
        <dbReference type="SAM" id="SignalP"/>
    </source>
</evidence>
<dbReference type="InterPro" id="IPR051136">
    <property type="entry name" value="Intracellular_Lectin-GPT"/>
</dbReference>
<dbReference type="GO" id="GO:0005793">
    <property type="term" value="C:endoplasmic reticulum-Golgi intermediate compartment"/>
    <property type="evidence" value="ECO:0007669"/>
    <property type="project" value="TreeGrafter"/>
</dbReference>
<dbReference type="GO" id="GO:0005789">
    <property type="term" value="C:endoplasmic reticulum membrane"/>
    <property type="evidence" value="ECO:0007669"/>
    <property type="project" value="TreeGrafter"/>
</dbReference>
<dbReference type="PANTHER" id="PTHR12223">
    <property type="entry name" value="VESICULAR MANNOSE-BINDING LECTIN"/>
    <property type="match status" value="1"/>
</dbReference>
<keyword evidence="4" id="KW-1133">Transmembrane helix</keyword>
<comment type="subcellular location">
    <subcellularLocation>
        <location evidence="1">Membrane</location>
        <topology evidence="1">Single-pass type I membrane protein</topology>
    </subcellularLocation>
</comment>
<feature type="signal peptide" evidence="6">
    <location>
        <begin position="1"/>
        <end position="17"/>
    </location>
</feature>
<sequence length="263" mass="29282">MKISILLAVLLASTVMARGGGSREPILDTQSALTSATEGRRYDYKQSMKKPFLYEGKIPSWSHQGTRDFVRLAPSVPGLKGSVWRSTPNDYKEWEVEFSFRAHGQSYVGGKGLAFWYTQDRAVDGPVFGSKDKWKGLGLFMGTSDPANQRLTPVIYAYMNDGAWSMPNNPVLENNFGGCLRDFKNSPTPVVVRVTYVDRTLKVSVDTLNKGKKMLPCFEKEGIYLPPGYYFGISAESAETGTADDHDLYSFEVYEVNPPARKG</sequence>
<dbReference type="GO" id="GO:0006888">
    <property type="term" value="P:endoplasmic reticulum to Golgi vesicle-mediated transport"/>
    <property type="evidence" value="ECO:0007669"/>
    <property type="project" value="TreeGrafter"/>
</dbReference>
<keyword evidence="9" id="KW-1185">Reference proteome</keyword>
<evidence type="ECO:0000259" key="7">
    <source>
        <dbReference type="PROSITE" id="PS51328"/>
    </source>
</evidence>
<dbReference type="SUPFAM" id="SSF49899">
    <property type="entry name" value="Concanavalin A-like lectins/glucanases"/>
    <property type="match status" value="1"/>
</dbReference>
<dbReference type="Gene3D" id="2.60.120.200">
    <property type="match status" value="1"/>
</dbReference>
<dbReference type="Pfam" id="PF03388">
    <property type="entry name" value="Lectin_leg-like"/>
    <property type="match status" value="1"/>
</dbReference>
<accession>A0A9P6MRB8</accession>
<dbReference type="EMBL" id="JAAAID010001262">
    <property type="protein sequence ID" value="KAG0010804.1"/>
    <property type="molecule type" value="Genomic_DNA"/>
</dbReference>
<name>A0A9P6MRB8_9FUNG</name>
<evidence type="ECO:0000256" key="1">
    <source>
        <dbReference type="ARBA" id="ARBA00004479"/>
    </source>
</evidence>
<evidence type="ECO:0000256" key="5">
    <source>
        <dbReference type="ARBA" id="ARBA00023136"/>
    </source>
</evidence>
<evidence type="ECO:0000256" key="4">
    <source>
        <dbReference type="ARBA" id="ARBA00022989"/>
    </source>
</evidence>
<dbReference type="PANTHER" id="PTHR12223:SF28">
    <property type="entry name" value="LECTIN, MANNOSE BINDING 1 LIKE"/>
    <property type="match status" value="1"/>
</dbReference>
<dbReference type="InterPro" id="IPR013320">
    <property type="entry name" value="ConA-like_dom_sf"/>
</dbReference>
<evidence type="ECO:0000313" key="8">
    <source>
        <dbReference type="EMBL" id="KAG0010804.1"/>
    </source>
</evidence>
<feature type="non-terminal residue" evidence="8">
    <location>
        <position position="263"/>
    </location>
</feature>
<dbReference type="GO" id="GO:0030134">
    <property type="term" value="C:COPII-coated ER to Golgi transport vesicle"/>
    <property type="evidence" value="ECO:0007669"/>
    <property type="project" value="TreeGrafter"/>
</dbReference>
<feature type="chain" id="PRO_5040221300" description="L-type lectin-like domain-containing protein" evidence="6">
    <location>
        <begin position="18"/>
        <end position="263"/>
    </location>
</feature>
<dbReference type="AlphaFoldDB" id="A0A9P6MRB8"/>
<organism evidence="8 9">
    <name type="scientific">Entomortierella chlamydospora</name>
    <dbReference type="NCBI Taxonomy" id="101097"/>
    <lineage>
        <taxon>Eukaryota</taxon>
        <taxon>Fungi</taxon>
        <taxon>Fungi incertae sedis</taxon>
        <taxon>Mucoromycota</taxon>
        <taxon>Mortierellomycotina</taxon>
        <taxon>Mortierellomycetes</taxon>
        <taxon>Mortierellales</taxon>
        <taxon>Mortierellaceae</taxon>
        <taxon>Entomortierella</taxon>
    </lineage>
</organism>
<proteinExistence type="predicted"/>